<organism evidence="4 5">
    <name type="scientific">Basidiobolus meristosporus CBS 931.73</name>
    <dbReference type="NCBI Taxonomy" id="1314790"/>
    <lineage>
        <taxon>Eukaryota</taxon>
        <taxon>Fungi</taxon>
        <taxon>Fungi incertae sedis</taxon>
        <taxon>Zoopagomycota</taxon>
        <taxon>Entomophthoromycotina</taxon>
        <taxon>Basidiobolomycetes</taxon>
        <taxon>Basidiobolales</taxon>
        <taxon>Basidiobolaceae</taxon>
        <taxon>Basidiobolus</taxon>
    </lineage>
</organism>
<dbReference type="OrthoDB" id="5592879at2759"/>
<dbReference type="AlphaFoldDB" id="A0A1Y1Z644"/>
<comment type="caution">
    <text evidence="4">The sequence shown here is derived from an EMBL/GenBank/DDBJ whole genome shotgun (WGS) entry which is preliminary data.</text>
</comment>
<feature type="region of interest" description="Disordered" evidence="2">
    <location>
        <begin position="171"/>
        <end position="403"/>
    </location>
</feature>
<gene>
    <name evidence="4" type="ORF">K493DRAFT_404225</name>
</gene>
<accession>A0A1Y1Z644</accession>
<feature type="compositionally biased region" description="Polar residues" evidence="2">
    <location>
        <begin position="387"/>
        <end position="397"/>
    </location>
</feature>
<dbReference type="Pfam" id="PF08317">
    <property type="entry name" value="Spc7"/>
    <property type="match status" value="1"/>
</dbReference>
<keyword evidence="5" id="KW-1185">Reference proteome</keyword>
<feature type="compositionally biased region" description="Basic and acidic residues" evidence="2">
    <location>
        <begin position="582"/>
        <end position="595"/>
    </location>
</feature>
<feature type="compositionally biased region" description="Acidic residues" evidence="2">
    <location>
        <begin position="236"/>
        <end position="245"/>
    </location>
</feature>
<keyword evidence="1" id="KW-0175">Coiled coil</keyword>
<feature type="region of interest" description="Disordered" evidence="2">
    <location>
        <begin position="107"/>
        <end position="149"/>
    </location>
</feature>
<feature type="compositionally biased region" description="Acidic residues" evidence="2">
    <location>
        <begin position="113"/>
        <end position="126"/>
    </location>
</feature>
<dbReference type="GO" id="GO:0007094">
    <property type="term" value="P:mitotic spindle assembly checkpoint signaling"/>
    <property type="evidence" value="ECO:0007669"/>
    <property type="project" value="TreeGrafter"/>
</dbReference>
<dbReference type="GO" id="GO:1990758">
    <property type="term" value="P:mitotic sister chromatid biorientation"/>
    <property type="evidence" value="ECO:0007669"/>
    <property type="project" value="TreeGrafter"/>
</dbReference>
<feature type="domain" description="Spc7 kinetochore protein" evidence="3">
    <location>
        <begin position="677"/>
        <end position="985"/>
    </location>
</feature>
<protein>
    <recommendedName>
        <fullName evidence="3">Spc7 kinetochore protein domain-containing protein</fullName>
    </recommendedName>
</protein>
<dbReference type="InterPro" id="IPR033338">
    <property type="entry name" value="Spc105/Spc7"/>
</dbReference>
<feature type="region of interest" description="Disordered" evidence="2">
    <location>
        <begin position="529"/>
        <end position="640"/>
    </location>
</feature>
<evidence type="ECO:0000313" key="4">
    <source>
        <dbReference type="EMBL" id="ORY05748.1"/>
    </source>
</evidence>
<reference evidence="4 5" key="1">
    <citation type="submission" date="2016-07" db="EMBL/GenBank/DDBJ databases">
        <title>Pervasive Adenine N6-methylation of Active Genes in Fungi.</title>
        <authorList>
            <consortium name="DOE Joint Genome Institute"/>
            <person name="Mondo S.J."/>
            <person name="Dannebaum R.O."/>
            <person name="Kuo R.C."/>
            <person name="Labutti K."/>
            <person name="Haridas S."/>
            <person name="Kuo A."/>
            <person name="Salamov A."/>
            <person name="Ahrendt S.R."/>
            <person name="Lipzen A."/>
            <person name="Sullivan W."/>
            <person name="Andreopoulos W.B."/>
            <person name="Clum A."/>
            <person name="Lindquist E."/>
            <person name="Daum C."/>
            <person name="Ramamoorthy G.K."/>
            <person name="Gryganskyi A."/>
            <person name="Culley D."/>
            <person name="Magnuson J.K."/>
            <person name="James T.Y."/>
            <person name="O'Malley M.A."/>
            <person name="Stajich J.E."/>
            <person name="Spatafora J.W."/>
            <person name="Visel A."/>
            <person name="Grigoriev I.V."/>
        </authorList>
    </citation>
    <scope>NUCLEOTIDE SEQUENCE [LARGE SCALE GENOMIC DNA]</scope>
    <source>
        <strain evidence="4 5">CBS 931.73</strain>
    </source>
</reference>
<evidence type="ECO:0000256" key="1">
    <source>
        <dbReference type="SAM" id="Coils"/>
    </source>
</evidence>
<feature type="compositionally biased region" description="Basic and acidic residues" evidence="2">
    <location>
        <begin position="341"/>
        <end position="363"/>
    </location>
</feature>
<feature type="compositionally biased region" description="Low complexity" evidence="2">
    <location>
        <begin position="297"/>
        <end position="308"/>
    </location>
</feature>
<feature type="coiled-coil region" evidence="1">
    <location>
        <begin position="862"/>
        <end position="934"/>
    </location>
</feature>
<feature type="compositionally biased region" description="Acidic residues" evidence="2">
    <location>
        <begin position="253"/>
        <end position="265"/>
    </location>
</feature>
<dbReference type="EMBL" id="MCFE01000022">
    <property type="protein sequence ID" value="ORY05748.1"/>
    <property type="molecule type" value="Genomic_DNA"/>
</dbReference>
<feature type="compositionally biased region" description="Acidic residues" evidence="2">
    <location>
        <begin position="216"/>
        <end position="225"/>
    </location>
</feature>
<dbReference type="PANTHER" id="PTHR28260:SF1">
    <property type="entry name" value="SPINDLE POLE BODY COMPONENT SPC105"/>
    <property type="match status" value="1"/>
</dbReference>
<dbReference type="Proteomes" id="UP000193498">
    <property type="component" value="Unassembled WGS sequence"/>
</dbReference>
<dbReference type="InterPro" id="IPR013253">
    <property type="entry name" value="Spc7_domain"/>
</dbReference>
<dbReference type="InterPro" id="IPR040850">
    <property type="entry name" value="Knl1_RWD_C"/>
</dbReference>
<evidence type="ECO:0000313" key="5">
    <source>
        <dbReference type="Proteomes" id="UP000193498"/>
    </source>
</evidence>
<feature type="compositionally biased region" description="Basic and acidic residues" evidence="2">
    <location>
        <begin position="171"/>
        <end position="202"/>
    </location>
</feature>
<dbReference type="PANTHER" id="PTHR28260">
    <property type="entry name" value="SPINDLE POLE BODY COMPONENT SPC105"/>
    <property type="match status" value="1"/>
</dbReference>
<evidence type="ECO:0000256" key="2">
    <source>
        <dbReference type="SAM" id="MobiDB-lite"/>
    </source>
</evidence>
<feature type="region of interest" description="Disordered" evidence="2">
    <location>
        <begin position="1"/>
        <end position="82"/>
    </location>
</feature>
<evidence type="ECO:0000259" key="3">
    <source>
        <dbReference type="SMART" id="SM00787"/>
    </source>
</evidence>
<dbReference type="STRING" id="1314790.A0A1Y1Z644"/>
<proteinExistence type="predicted"/>
<dbReference type="Pfam" id="PF18210">
    <property type="entry name" value="Knl1_RWD_C"/>
    <property type="match status" value="1"/>
</dbReference>
<dbReference type="InParanoid" id="A0A1Y1Z644"/>
<feature type="compositionally biased region" description="Basic and acidic residues" evidence="2">
    <location>
        <begin position="23"/>
        <end position="35"/>
    </location>
</feature>
<dbReference type="GO" id="GO:0034501">
    <property type="term" value="P:protein localization to kinetochore"/>
    <property type="evidence" value="ECO:0007669"/>
    <property type="project" value="TreeGrafter"/>
</dbReference>
<feature type="compositionally biased region" description="Polar residues" evidence="2">
    <location>
        <begin position="596"/>
        <end position="615"/>
    </location>
</feature>
<feature type="compositionally biased region" description="Polar residues" evidence="2">
    <location>
        <begin position="309"/>
        <end position="319"/>
    </location>
</feature>
<dbReference type="GO" id="GO:0000776">
    <property type="term" value="C:kinetochore"/>
    <property type="evidence" value="ECO:0007669"/>
    <property type="project" value="TreeGrafter"/>
</dbReference>
<dbReference type="SMART" id="SM00787">
    <property type="entry name" value="Spc7"/>
    <property type="match status" value="1"/>
</dbReference>
<name>A0A1Y1Z644_9FUNG</name>
<sequence>MDRRQSLPNSDKLFSKASNSPEEENKGVGDEFQDSKKRRITLPARSILRSNEETELEPSSANSQYERETVVESSTSEQRKRIKKAVGRRVSFAATAHVRLFDRENEGWKNEGIEESPDEDEVEEQEGQLFSLPSEFEMPDEKATGESLFQIPDLSSVARTSNAFDLRLSLDESRSTEADTSFHSENGSESHDRSFEVHVKDSADDEDAALSKNSEETDQAEEDEQKENTVQTSTEAQEEPSSSDDAENKENEDPAFEPETSDMDLSESFTAEQAPEELANSNNTPIKSTVAEEEADISSSESKKSALSNPITHFPSSVSWGIPSRPLVHDVGFGGFGGYGGERKSDSQETQKKAFDMFDRTDEPNDDETESVPMDLAGNTVEIPFNGTPSKSNTVLPSGNEDVTESLPMDETKCLGGIVEQQGAPDLDESSEEMTMEITECISTGAETPSASMSTPRKAAFDVTDTILDQSMQDQTESLPMELTQCVGGIQNEVLDKPEEPRKELNDDQTESIPMEFTQCLGGIVNQIDSSTPISASPKGWPATPEAASSRANLAQQFEDAKSPDDIDSSNISMDISTPTAQERRLSSTQDRRSPDSTIETPTSLAKVKTPSSLAKQGGEQDASPALRAQKTPTPPTVSVGLDEKQFEVNMDDSMCSAQFYDTEENILHQELPETEFSYDEQSKKPTPTDVEGFLRLIEVSFRDHKLPEEDGTPLEIDDKAPSTVDYVQTSAVLFSELQLLEFCCQELKQNIMQGASAVQIIEGELNAEPSALMKEYYESSEEIRGEIAGQFNVLKQHSDLTTKYMWYNWREKLLSPVITKLKETLESLKTDSKQVAQFKEQVQGMLTKIQAYSDSLTKKVQHEEELQQSELKDQLEQLENLREAIAEQNTQLDIFRKEQSEIASEEEKLLAKLRELENQKGNLVEAIEQAKSAFEDLKFCSEEDLVSIQEEHSLLEALLCWKPVHVSAQNNTFIYDGALQVSVNVELLPTKRWEAIDLAFVSNETSAHGDLNELCLAWIRFQIQKAYEGSSVAPTFSEVASIIASRYHSFKAFERDVVAIRYKLPLDLSMDQQGHFDVSALFFGPDSKTKFFLKMNVDLNNLGSLDWNFEPVYGAFKDSTVRDIVRKTSPQGFQSISTLCFALRKYVQ</sequence>